<evidence type="ECO:0000259" key="16">
    <source>
        <dbReference type="PROSITE" id="PS50857"/>
    </source>
</evidence>
<evidence type="ECO:0000256" key="12">
    <source>
        <dbReference type="ARBA" id="ARBA00024688"/>
    </source>
</evidence>
<evidence type="ECO:0000256" key="10">
    <source>
        <dbReference type="ARBA" id="ARBA00023008"/>
    </source>
</evidence>
<keyword evidence="7" id="KW-1278">Translocase</keyword>
<evidence type="ECO:0000256" key="11">
    <source>
        <dbReference type="ARBA" id="ARBA00023136"/>
    </source>
</evidence>
<protein>
    <recommendedName>
        <fullName evidence="3">cytochrome-c oxidase</fullName>
        <ecNumber evidence="3">7.1.1.9</ecNumber>
    </recommendedName>
    <alternativeName>
        <fullName evidence="13">Cytochrome aa3 subunit 2</fullName>
    </alternativeName>
</protein>
<evidence type="ECO:0000256" key="14">
    <source>
        <dbReference type="ARBA" id="ARBA00047816"/>
    </source>
</evidence>
<dbReference type="AlphaFoldDB" id="A0A402AP18"/>
<dbReference type="EC" id="7.1.1.9" evidence="3"/>
<proteinExistence type="inferred from homology"/>
<comment type="similarity">
    <text evidence="2">Belongs to the cytochrome c oxidase subunit 2 family.</text>
</comment>
<comment type="catalytic activity">
    <reaction evidence="14">
        <text>4 Fe(II)-[cytochrome c] + O2 + 8 H(+)(in) = 4 Fe(III)-[cytochrome c] + 2 H2O + 4 H(+)(out)</text>
        <dbReference type="Rhea" id="RHEA:11436"/>
        <dbReference type="Rhea" id="RHEA-COMP:10350"/>
        <dbReference type="Rhea" id="RHEA-COMP:14399"/>
        <dbReference type="ChEBI" id="CHEBI:15377"/>
        <dbReference type="ChEBI" id="CHEBI:15378"/>
        <dbReference type="ChEBI" id="CHEBI:15379"/>
        <dbReference type="ChEBI" id="CHEBI:29033"/>
        <dbReference type="ChEBI" id="CHEBI:29034"/>
        <dbReference type="EC" id="7.1.1.9"/>
    </reaction>
</comment>
<sequence length="259" mass="28025">MSEANIQENTEGALPARRDPHHLRRAVIIWAVLSIIGIVAVVFLAPLVLPVAADDIDAVDNGTLVFFTALAVPVALFVFVFLGYSVLAFRVKEQPTEGAVPLQPTTGLQIGWLGITGLLCLFLVIWGLFASYQQTVAAPANPLVVQVTGQQWLWNFNYPEYGASTQGQLIELPVNRPVVFEVTSKDVLHGFAIRSLGIRVDANPGQVTTTTIVTPSRIGSYSVACVELCGLYHSYMWSSVDVVSSSSFNSWIVSQGGHL</sequence>
<evidence type="ECO:0000256" key="9">
    <source>
        <dbReference type="ARBA" id="ARBA00022989"/>
    </source>
</evidence>
<dbReference type="InterPro" id="IPR008972">
    <property type="entry name" value="Cupredoxin"/>
</dbReference>
<keyword evidence="5 15" id="KW-0812">Transmembrane</keyword>
<dbReference type="SUPFAM" id="SSF49503">
    <property type="entry name" value="Cupredoxins"/>
    <property type="match status" value="1"/>
</dbReference>
<dbReference type="GO" id="GO:0005507">
    <property type="term" value="F:copper ion binding"/>
    <property type="evidence" value="ECO:0007669"/>
    <property type="project" value="InterPro"/>
</dbReference>
<evidence type="ECO:0000313" key="17">
    <source>
        <dbReference type="EMBL" id="GCE20774.1"/>
    </source>
</evidence>
<evidence type="ECO:0000256" key="5">
    <source>
        <dbReference type="ARBA" id="ARBA00022692"/>
    </source>
</evidence>
<dbReference type="GO" id="GO:0042773">
    <property type="term" value="P:ATP synthesis coupled electron transport"/>
    <property type="evidence" value="ECO:0007669"/>
    <property type="project" value="TreeGrafter"/>
</dbReference>
<dbReference type="Proteomes" id="UP000287188">
    <property type="component" value="Unassembled WGS sequence"/>
</dbReference>
<keyword evidence="11 15" id="KW-0472">Membrane</keyword>
<evidence type="ECO:0000256" key="15">
    <source>
        <dbReference type="SAM" id="Phobius"/>
    </source>
</evidence>
<dbReference type="Gene3D" id="2.60.40.420">
    <property type="entry name" value="Cupredoxins - blue copper proteins"/>
    <property type="match status" value="1"/>
</dbReference>
<dbReference type="InterPro" id="IPR001505">
    <property type="entry name" value="Copper_CuA"/>
</dbReference>
<feature type="domain" description="Cytochrome oxidase subunit II copper A binding" evidence="16">
    <location>
        <begin position="140"/>
        <end position="254"/>
    </location>
</feature>
<keyword evidence="10" id="KW-0186">Copper</keyword>
<feature type="transmembrane region" description="Helical" evidence="15">
    <location>
        <begin position="27"/>
        <end position="52"/>
    </location>
</feature>
<organism evidence="17 18">
    <name type="scientific">Dictyobacter kobayashii</name>
    <dbReference type="NCBI Taxonomy" id="2014872"/>
    <lineage>
        <taxon>Bacteria</taxon>
        <taxon>Bacillati</taxon>
        <taxon>Chloroflexota</taxon>
        <taxon>Ktedonobacteria</taxon>
        <taxon>Ktedonobacterales</taxon>
        <taxon>Dictyobacteraceae</taxon>
        <taxon>Dictyobacter</taxon>
    </lineage>
</organism>
<evidence type="ECO:0000256" key="6">
    <source>
        <dbReference type="ARBA" id="ARBA00022723"/>
    </source>
</evidence>
<dbReference type="GO" id="GO:0004129">
    <property type="term" value="F:cytochrome-c oxidase activity"/>
    <property type="evidence" value="ECO:0007669"/>
    <property type="project" value="UniProtKB-EC"/>
</dbReference>
<comment type="function">
    <text evidence="12">Subunits I and II form the functional core of the enzyme complex. Electrons originating in cytochrome c are transferred via heme a and Cu(A) to the binuclear center formed by heme a3 and Cu(B).</text>
</comment>
<keyword evidence="4" id="KW-0813">Transport</keyword>
<dbReference type="Pfam" id="PF00116">
    <property type="entry name" value="COX2"/>
    <property type="match status" value="1"/>
</dbReference>
<accession>A0A402AP18</accession>
<gene>
    <name evidence="17" type="primary">ctaC</name>
    <name evidence="17" type="ORF">KDK_45740</name>
</gene>
<dbReference type="PANTHER" id="PTHR22888:SF9">
    <property type="entry name" value="CYTOCHROME C OXIDASE SUBUNIT 2"/>
    <property type="match status" value="1"/>
</dbReference>
<dbReference type="PANTHER" id="PTHR22888">
    <property type="entry name" value="CYTOCHROME C OXIDASE, SUBUNIT II"/>
    <property type="match status" value="1"/>
</dbReference>
<name>A0A402AP18_9CHLR</name>
<dbReference type="InterPro" id="IPR045187">
    <property type="entry name" value="CcO_II"/>
</dbReference>
<keyword evidence="8" id="KW-0249">Electron transport</keyword>
<dbReference type="Gene3D" id="1.10.287.90">
    <property type="match status" value="1"/>
</dbReference>
<keyword evidence="6" id="KW-0479">Metal-binding</keyword>
<dbReference type="InterPro" id="IPR002429">
    <property type="entry name" value="CcO_II-like_C"/>
</dbReference>
<evidence type="ECO:0000256" key="13">
    <source>
        <dbReference type="ARBA" id="ARBA00031399"/>
    </source>
</evidence>
<keyword evidence="18" id="KW-1185">Reference proteome</keyword>
<dbReference type="PROSITE" id="PS50857">
    <property type="entry name" value="COX2_CUA"/>
    <property type="match status" value="1"/>
</dbReference>
<dbReference type="RefSeq" id="WP_161977567.1">
    <property type="nucleotide sequence ID" value="NZ_BIFS01000001.1"/>
</dbReference>
<evidence type="ECO:0000256" key="1">
    <source>
        <dbReference type="ARBA" id="ARBA00004141"/>
    </source>
</evidence>
<evidence type="ECO:0000313" key="18">
    <source>
        <dbReference type="Proteomes" id="UP000287188"/>
    </source>
</evidence>
<evidence type="ECO:0000256" key="2">
    <source>
        <dbReference type="ARBA" id="ARBA00007866"/>
    </source>
</evidence>
<evidence type="ECO:0000256" key="3">
    <source>
        <dbReference type="ARBA" id="ARBA00012949"/>
    </source>
</evidence>
<dbReference type="EMBL" id="BIFS01000001">
    <property type="protein sequence ID" value="GCE20774.1"/>
    <property type="molecule type" value="Genomic_DNA"/>
</dbReference>
<comment type="caution">
    <text evidence="17">The sequence shown here is derived from an EMBL/GenBank/DDBJ whole genome shotgun (WGS) entry which is preliminary data.</text>
</comment>
<dbReference type="InterPro" id="IPR036257">
    <property type="entry name" value="Cyt_c_oxidase_su2_TM_sf"/>
</dbReference>
<dbReference type="PROSITE" id="PS00078">
    <property type="entry name" value="COX2"/>
    <property type="match status" value="1"/>
</dbReference>
<dbReference type="PRINTS" id="PR01166">
    <property type="entry name" value="CYCOXIDASEII"/>
</dbReference>
<evidence type="ECO:0000256" key="4">
    <source>
        <dbReference type="ARBA" id="ARBA00022448"/>
    </source>
</evidence>
<dbReference type="GO" id="GO:0016020">
    <property type="term" value="C:membrane"/>
    <property type="evidence" value="ECO:0007669"/>
    <property type="project" value="UniProtKB-SubCell"/>
</dbReference>
<reference evidence="18" key="1">
    <citation type="submission" date="2018-12" db="EMBL/GenBank/DDBJ databases">
        <title>Tengunoibacter tsumagoiensis gen. nov., sp. nov., Dictyobacter kobayashii sp. nov., D. alpinus sp. nov., and D. joshuensis sp. nov. and description of Dictyobacteraceae fam. nov. within the order Ktedonobacterales isolated from Tengu-no-mugimeshi.</title>
        <authorList>
            <person name="Wang C.M."/>
            <person name="Zheng Y."/>
            <person name="Sakai Y."/>
            <person name="Toyoda A."/>
            <person name="Minakuchi Y."/>
            <person name="Abe K."/>
            <person name="Yokota A."/>
            <person name="Yabe S."/>
        </authorList>
    </citation>
    <scope>NUCLEOTIDE SEQUENCE [LARGE SCALE GENOMIC DNA]</scope>
    <source>
        <strain evidence="18">Uno11</strain>
    </source>
</reference>
<evidence type="ECO:0000256" key="8">
    <source>
        <dbReference type="ARBA" id="ARBA00022982"/>
    </source>
</evidence>
<feature type="transmembrane region" description="Helical" evidence="15">
    <location>
        <begin position="110"/>
        <end position="129"/>
    </location>
</feature>
<evidence type="ECO:0000256" key="7">
    <source>
        <dbReference type="ARBA" id="ARBA00022967"/>
    </source>
</evidence>
<comment type="subcellular location">
    <subcellularLocation>
        <location evidence="1">Membrane</location>
        <topology evidence="1">Multi-pass membrane protein</topology>
    </subcellularLocation>
</comment>
<keyword evidence="9 15" id="KW-1133">Transmembrane helix</keyword>
<feature type="transmembrane region" description="Helical" evidence="15">
    <location>
        <begin position="64"/>
        <end position="89"/>
    </location>
</feature>